<dbReference type="EMBL" id="MKEK01000001">
    <property type="protein sequence ID" value="OEY68564.1"/>
    <property type="molecule type" value="Genomic_DNA"/>
</dbReference>
<keyword evidence="4" id="KW-1185">Reference proteome</keyword>
<dbReference type="AlphaFoldDB" id="A0A1E7Q2Y1"/>
<dbReference type="Pfam" id="PF12128">
    <property type="entry name" value="DUF3584"/>
    <property type="match status" value="1"/>
</dbReference>
<dbReference type="OrthoDB" id="9810371at2"/>
<dbReference type="STRING" id="1628148.BI198_02475"/>
<evidence type="ECO:0000256" key="2">
    <source>
        <dbReference type="SAM" id="MobiDB-lite"/>
    </source>
</evidence>
<dbReference type="Proteomes" id="UP000242258">
    <property type="component" value="Unassembled WGS sequence"/>
</dbReference>
<keyword evidence="3" id="KW-0547">Nucleotide-binding</keyword>
<dbReference type="RefSeq" id="WP_070048131.1">
    <property type="nucleotide sequence ID" value="NZ_CBCSDO010000001.1"/>
</dbReference>
<organism evidence="3 4">
    <name type="scientific">Rheinheimera salexigens</name>
    <dbReference type="NCBI Taxonomy" id="1628148"/>
    <lineage>
        <taxon>Bacteria</taxon>
        <taxon>Pseudomonadati</taxon>
        <taxon>Pseudomonadota</taxon>
        <taxon>Gammaproteobacteria</taxon>
        <taxon>Chromatiales</taxon>
        <taxon>Chromatiaceae</taxon>
        <taxon>Rheinheimera</taxon>
    </lineage>
</organism>
<feature type="region of interest" description="Disordered" evidence="2">
    <location>
        <begin position="510"/>
        <end position="534"/>
    </location>
</feature>
<comment type="caution">
    <text evidence="3">The sequence shown here is derived from an EMBL/GenBank/DDBJ whole genome shotgun (WGS) entry which is preliminary data.</text>
</comment>
<dbReference type="GO" id="GO:0005524">
    <property type="term" value="F:ATP binding"/>
    <property type="evidence" value="ECO:0007669"/>
    <property type="project" value="UniProtKB-KW"/>
</dbReference>
<name>A0A1E7Q2Y1_9GAMM</name>
<keyword evidence="3" id="KW-0067">ATP-binding</keyword>
<feature type="coiled-coil region" evidence="1">
    <location>
        <begin position="627"/>
        <end position="896"/>
    </location>
</feature>
<reference evidence="4" key="1">
    <citation type="submission" date="2016-09" db="EMBL/GenBank/DDBJ databases">
        <authorList>
            <person name="Wan X."/>
            <person name="Hou S."/>
        </authorList>
    </citation>
    <scope>NUCLEOTIDE SEQUENCE [LARGE SCALE GENOMIC DNA]</scope>
    <source>
        <strain evidence="4">KH87</strain>
    </source>
</reference>
<accession>A0A1E7Q2Y1</accession>
<feature type="region of interest" description="Disordered" evidence="2">
    <location>
        <begin position="406"/>
        <end position="426"/>
    </location>
</feature>
<dbReference type="InterPro" id="IPR021979">
    <property type="entry name" value="DUF3584"/>
</dbReference>
<evidence type="ECO:0000313" key="4">
    <source>
        <dbReference type="Proteomes" id="UP000242258"/>
    </source>
</evidence>
<evidence type="ECO:0000313" key="3">
    <source>
        <dbReference type="EMBL" id="OEY68564.1"/>
    </source>
</evidence>
<keyword evidence="1" id="KW-0175">Coiled coil</keyword>
<gene>
    <name evidence="3" type="ORF">BI198_02475</name>
</gene>
<sequence length="1238" mass="142706">MAQLLRIILIHTHLPGVVELQLDQHTNICGTNASGKTTLQRLVPVFYGEQPNRVVPKTRKKFDQFYLPFSNSYIIYEYQRDNADICQVVLTRKSDGGVEYRFVAAAYLSEHYLQQTADGVKGYSYAEWASAMRGISDLQISHKIAATSEYRSIIQNDAAALRGNSNDNVKLRRLAASFSLVSSGHKLRHIEKLVSAVHAKEGKMETLKAMLAAIFEEDGVILPTTKMKNTKAREWILQMRQSMRIDTLQQSFQHLTQLARQLDSAEASLAALLPLLQQDEQQQLQQKSDAEQQINTLRGQINSHKQLFSEQQMTLNSSLSKAEADLTETTARLDQLQLQYEAYESRDMSQLQQDTDALPLWRDSLQDLLEQYQLMVEQHGDLERQLEQRKAKLAEAFNRLSEQQRLKAKQLQQQKDHTRQQQDDALSSLEQGFQQRLQQQQNQFAEQLSQCHSAIAVLQSQLTASVLTDAEHEERQIAGLRLEQAQQQAQQQARQVQQIQQQWQKARQQREQADSQLQQSRQQLHHAEQHLQQLHRQLSPEQGSLRHFLRLHYPGWEQTLGKVLEPDLLERLDLQPKLAAKLEAKPGAKLDQKVGSVADSLFGLQLELTAIDSPEHAQDEAAIRHSIQTAEQLLVQATQHKQQAEKQLQQQHEQAELVRAQQEQAQWQYSQLEQNIEYASDASKRLEATHRELVKQRQATVRAELSQQQQQLEQLKQQQQQDLQALTDDHQAQKIELKADWQAELQVFDQQLEQLDQQLADKRDDNKQQIKELQQAFNEELSSKGIDPRRLIDLKQRQEQLKTKIKNVESRQDELAQWLRFMQLDWQQLRPQLLEKETALKQQQRQLQQQLTQLKTEFTASQKLLEQQRQQWQDQMQQAEQALQQLKITLAKFADLHLTAVTPAVISPTMDLIERLARSNEALAERSKVEQQLSTQLEQFETSLSKDAGSEFLDRLEHEKRKLPEFAGKRQQLPILADLLRILQDQQQQLLEMGENIGGDLKKFFTVFSDINKRIAMQSRRLSAAVADDLVLEGISKSEVRILSTIDELGFWQPLKHFAKLYDDWGNSGKALPSEDYLNALADVVELLRADEQYSIESLLRLELHLTEGGSELIIKSDRQLLESSSHGMAYLILCKYLLAFTRLLRGDANVAIHWPIDEIGTLAYHNVEMLFMACSSNNIIIVGAFPNPESDVLMLFQHRYLIEPSQHDPSQRQLKRIQPKVSRLSERLAQRQQEVSL</sequence>
<protein>
    <submittedName>
        <fullName evidence="3">ATP-binding protein</fullName>
    </submittedName>
</protein>
<proteinExistence type="predicted"/>
<evidence type="ECO:0000256" key="1">
    <source>
        <dbReference type="SAM" id="Coils"/>
    </source>
</evidence>